<evidence type="ECO:0000256" key="1">
    <source>
        <dbReference type="SAM" id="Coils"/>
    </source>
</evidence>
<keyword evidence="1" id="KW-0175">Coiled coil</keyword>
<evidence type="ECO:0000259" key="3">
    <source>
        <dbReference type="Pfam" id="PF00646"/>
    </source>
</evidence>
<feature type="compositionally biased region" description="Acidic residues" evidence="2">
    <location>
        <begin position="470"/>
        <end position="501"/>
    </location>
</feature>
<sequence>MTLTVAIPSDDLDESVAQYTWPKECISTELCVKCGDSLELNLHQLSFSENLSRFRAGYYPFGSERADYDKLLGDTQVELDRCQKKIDRLEILRNKLIASTQLLHANKRLIHSILSPIHQLPLDILGNIFEHVCYDENQIYISDLNLSSVPTLKLSRVCYRWRSLVSSMPILWSTFQCVEKQYTRSCQNILPLFLRRSHPCPIDFEVDEDWHIRNLRSSNNMSTLLLHSHRWRHVEIRSQYPSAYLLQPLIKSGAQLPSLKSLTLETGGRNEVSDFPMTCANLKSLTLDRLGLELQFPRPTISRLVLNRMTCESALGVISRCPNVQDVVLYELDRGRDLPTPAYKCNANKLKLLSSSRQNATSTLLQGIHFDQLTSLNINDDNGNGWFDCHAIENVFLMLERSSTNLTSLSLRLPAASFSINRVLHVFSHMPLLTELELGEFQWWRQKRSVYPILKSLIASQTFDANMGGMDEDGGGLEESSNDEEDEAELDKDDKEDDTEIPEGVCLLPNLTKLRLIIRPRPKLLLKLLRSRWRPSLLPPKSERFSSQESNRLEVVPDHGQCVCLRSFHLRDSRYPKNKLALRALRRSLESFKNDGMDVTVVD</sequence>
<feature type="coiled-coil region" evidence="1">
    <location>
        <begin position="72"/>
        <end position="99"/>
    </location>
</feature>
<dbReference type="InterPro" id="IPR032675">
    <property type="entry name" value="LRR_dom_sf"/>
</dbReference>
<dbReference type="Gene3D" id="3.80.10.10">
    <property type="entry name" value="Ribonuclease Inhibitor"/>
    <property type="match status" value="1"/>
</dbReference>
<comment type="caution">
    <text evidence="4">The sequence shown here is derived from an EMBL/GenBank/DDBJ whole genome shotgun (WGS) entry which is preliminary data.</text>
</comment>
<feature type="region of interest" description="Disordered" evidence="2">
    <location>
        <begin position="468"/>
        <end position="501"/>
    </location>
</feature>
<dbReference type="EMBL" id="MU802629">
    <property type="protein sequence ID" value="KAJ3978894.1"/>
    <property type="molecule type" value="Genomic_DNA"/>
</dbReference>
<dbReference type="Pfam" id="PF00646">
    <property type="entry name" value="F-box"/>
    <property type="match status" value="1"/>
</dbReference>
<dbReference type="Gene3D" id="1.20.1280.50">
    <property type="match status" value="1"/>
</dbReference>
<dbReference type="InterPro" id="IPR001810">
    <property type="entry name" value="F-box_dom"/>
</dbReference>
<evidence type="ECO:0000313" key="4">
    <source>
        <dbReference type="EMBL" id="KAJ3978894.1"/>
    </source>
</evidence>
<reference evidence="4" key="1">
    <citation type="submission" date="2022-08" db="EMBL/GenBank/DDBJ databases">
        <authorList>
            <consortium name="DOE Joint Genome Institute"/>
            <person name="Min B."/>
            <person name="Riley R."/>
            <person name="Sierra-Patev S."/>
            <person name="Naranjo-Ortiz M."/>
            <person name="Looney B."/>
            <person name="Konkel Z."/>
            <person name="Slot J.C."/>
            <person name="Sakamoto Y."/>
            <person name="Steenwyk J.L."/>
            <person name="Rokas A."/>
            <person name="Carro J."/>
            <person name="Camarero S."/>
            <person name="Ferreira P."/>
            <person name="Molpeceres G."/>
            <person name="Ruiz-Duenas F.J."/>
            <person name="Serrano A."/>
            <person name="Henrissat B."/>
            <person name="Drula E."/>
            <person name="Hughes K.W."/>
            <person name="Mata J.L."/>
            <person name="Ishikawa N.K."/>
            <person name="Vargas-Isla R."/>
            <person name="Ushijima S."/>
            <person name="Smith C.A."/>
            <person name="Ahrendt S."/>
            <person name="Andreopoulos W."/>
            <person name="He G."/>
            <person name="Labutti K."/>
            <person name="Lipzen A."/>
            <person name="Ng V."/>
            <person name="Sandor L."/>
            <person name="Barry K."/>
            <person name="Martinez A.T."/>
            <person name="Xiao Y."/>
            <person name="Gibbons J.G."/>
            <person name="Terashima K."/>
            <person name="Hibbett D.S."/>
            <person name="Grigoriev I.V."/>
        </authorList>
    </citation>
    <scope>NUCLEOTIDE SEQUENCE</scope>
    <source>
        <strain evidence="4">TFB7829</strain>
    </source>
</reference>
<gene>
    <name evidence="4" type="ORF">F5890DRAFT_1547803</name>
</gene>
<name>A0AA38UM62_9AGAR</name>
<proteinExistence type="predicted"/>
<evidence type="ECO:0000256" key="2">
    <source>
        <dbReference type="SAM" id="MobiDB-lite"/>
    </source>
</evidence>
<dbReference type="AlphaFoldDB" id="A0AA38UM62"/>
<accession>A0AA38UM62</accession>
<evidence type="ECO:0000313" key="5">
    <source>
        <dbReference type="Proteomes" id="UP001163850"/>
    </source>
</evidence>
<feature type="domain" description="F-box" evidence="3">
    <location>
        <begin position="117"/>
        <end position="171"/>
    </location>
</feature>
<protein>
    <recommendedName>
        <fullName evidence="3">F-box domain-containing protein</fullName>
    </recommendedName>
</protein>
<organism evidence="4 5">
    <name type="scientific">Lentinula detonsa</name>
    <dbReference type="NCBI Taxonomy" id="2804962"/>
    <lineage>
        <taxon>Eukaryota</taxon>
        <taxon>Fungi</taxon>
        <taxon>Dikarya</taxon>
        <taxon>Basidiomycota</taxon>
        <taxon>Agaricomycotina</taxon>
        <taxon>Agaricomycetes</taxon>
        <taxon>Agaricomycetidae</taxon>
        <taxon>Agaricales</taxon>
        <taxon>Marasmiineae</taxon>
        <taxon>Omphalotaceae</taxon>
        <taxon>Lentinula</taxon>
    </lineage>
</organism>
<dbReference type="Proteomes" id="UP001163850">
    <property type="component" value="Unassembled WGS sequence"/>
</dbReference>